<keyword evidence="1" id="KW-0805">Transcription regulation</keyword>
<evidence type="ECO:0000256" key="3">
    <source>
        <dbReference type="ARBA" id="ARBA00023163"/>
    </source>
</evidence>
<feature type="domain" description="HTH marR-type" evidence="4">
    <location>
        <begin position="3"/>
        <end position="136"/>
    </location>
</feature>
<dbReference type="PRINTS" id="PR00598">
    <property type="entry name" value="HTHMARR"/>
</dbReference>
<name>A0A926EAM8_9FIRM</name>
<keyword evidence="6" id="KW-1185">Reference proteome</keyword>
<protein>
    <submittedName>
        <fullName evidence="5">MarR family transcriptional regulator</fullName>
    </submittedName>
</protein>
<dbReference type="AlphaFoldDB" id="A0A926EAM8"/>
<dbReference type="PANTHER" id="PTHR42756">
    <property type="entry name" value="TRANSCRIPTIONAL REGULATOR, MARR"/>
    <property type="match status" value="1"/>
</dbReference>
<dbReference type="PANTHER" id="PTHR42756:SF1">
    <property type="entry name" value="TRANSCRIPTIONAL REPRESSOR OF EMRAB OPERON"/>
    <property type="match status" value="1"/>
</dbReference>
<dbReference type="InterPro" id="IPR000835">
    <property type="entry name" value="HTH_MarR-typ"/>
</dbReference>
<accession>A0A926EAM8</accession>
<evidence type="ECO:0000313" key="6">
    <source>
        <dbReference type="Proteomes" id="UP000610862"/>
    </source>
</evidence>
<proteinExistence type="predicted"/>
<sequence>MKDTDIGHMLKQLESKLHTRANATFSKSELTYSQVRVLKIIWKHGGQVTQKEIEKELKVSHPTIVGIVSRLEKSGYVNCHVDPDDRRNKLVCGTERALKHRKWHDARIRETEKQLTEGFSRQELQTLREMLKRLYKNIE</sequence>
<dbReference type="GO" id="GO:0003700">
    <property type="term" value="F:DNA-binding transcription factor activity"/>
    <property type="evidence" value="ECO:0007669"/>
    <property type="project" value="InterPro"/>
</dbReference>
<evidence type="ECO:0000313" key="5">
    <source>
        <dbReference type="EMBL" id="MBC8568864.1"/>
    </source>
</evidence>
<dbReference type="SUPFAM" id="SSF46785">
    <property type="entry name" value="Winged helix' DNA-binding domain"/>
    <property type="match status" value="1"/>
</dbReference>
<dbReference type="InterPro" id="IPR036390">
    <property type="entry name" value="WH_DNA-bd_sf"/>
</dbReference>
<dbReference type="EMBL" id="JACRTA010000003">
    <property type="protein sequence ID" value="MBC8568864.1"/>
    <property type="molecule type" value="Genomic_DNA"/>
</dbReference>
<dbReference type="Proteomes" id="UP000610862">
    <property type="component" value="Unassembled WGS sequence"/>
</dbReference>
<evidence type="ECO:0000256" key="1">
    <source>
        <dbReference type="ARBA" id="ARBA00023015"/>
    </source>
</evidence>
<dbReference type="InterPro" id="IPR036388">
    <property type="entry name" value="WH-like_DNA-bd_sf"/>
</dbReference>
<organism evidence="5 6">
    <name type="scientific">Lentihominibacter hominis</name>
    <dbReference type="NCBI Taxonomy" id="2763645"/>
    <lineage>
        <taxon>Bacteria</taxon>
        <taxon>Bacillati</taxon>
        <taxon>Bacillota</taxon>
        <taxon>Clostridia</taxon>
        <taxon>Peptostreptococcales</taxon>
        <taxon>Anaerovoracaceae</taxon>
        <taxon>Lentihominibacter</taxon>
    </lineage>
</organism>
<dbReference type="Pfam" id="PF01047">
    <property type="entry name" value="MarR"/>
    <property type="match status" value="1"/>
</dbReference>
<comment type="caution">
    <text evidence="5">The sequence shown here is derived from an EMBL/GenBank/DDBJ whole genome shotgun (WGS) entry which is preliminary data.</text>
</comment>
<gene>
    <name evidence="5" type="ORF">H8692_08845</name>
</gene>
<reference evidence="5" key="1">
    <citation type="submission" date="2020-08" db="EMBL/GenBank/DDBJ databases">
        <title>Genome public.</title>
        <authorList>
            <person name="Liu C."/>
            <person name="Sun Q."/>
        </authorList>
    </citation>
    <scope>NUCLEOTIDE SEQUENCE</scope>
    <source>
        <strain evidence="5">NSJ-24</strain>
    </source>
</reference>
<evidence type="ECO:0000256" key="2">
    <source>
        <dbReference type="ARBA" id="ARBA00023125"/>
    </source>
</evidence>
<keyword evidence="3" id="KW-0804">Transcription</keyword>
<dbReference type="SMART" id="SM00347">
    <property type="entry name" value="HTH_MARR"/>
    <property type="match status" value="1"/>
</dbReference>
<keyword evidence="2" id="KW-0238">DNA-binding</keyword>
<dbReference type="PROSITE" id="PS50995">
    <property type="entry name" value="HTH_MARR_2"/>
    <property type="match status" value="1"/>
</dbReference>
<evidence type="ECO:0000259" key="4">
    <source>
        <dbReference type="PROSITE" id="PS50995"/>
    </source>
</evidence>
<dbReference type="Gene3D" id="1.10.10.10">
    <property type="entry name" value="Winged helix-like DNA-binding domain superfamily/Winged helix DNA-binding domain"/>
    <property type="match status" value="1"/>
</dbReference>
<dbReference type="PROSITE" id="PS01117">
    <property type="entry name" value="HTH_MARR_1"/>
    <property type="match status" value="1"/>
</dbReference>
<dbReference type="RefSeq" id="WP_187525512.1">
    <property type="nucleotide sequence ID" value="NZ_JACRTA010000003.1"/>
</dbReference>
<dbReference type="GO" id="GO:0003677">
    <property type="term" value="F:DNA binding"/>
    <property type="evidence" value="ECO:0007669"/>
    <property type="project" value="UniProtKB-KW"/>
</dbReference>
<dbReference type="InterPro" id="IPR023187">
    <property type="entry name" value="Tscrpt_reg_MarR-type_CS"/>
</dbReference>